<dbReference type="Proteomes" id="UP000708208">
    <property type="component" value="Unassembled WGS sequence"/>
</dbReference>
<feature type="signal peptide" evidence="3">
    <location>
        <begin position="1"/>
        <end position="18"/>
    </location>
</feature>
<dbReference type="GO" id="GO:0008010">
    <property type="term" value="F:structural constituent of chitin-based larval cuticle"/>
    <property type="evidence" value="ECO:0007669"/>
    <property type="project" value="TreeGrafter"/>
</dbReference>
<protein>
    <submittedName>
        <fullName evidence="4">Uncharacterized protein</fullName>
    </submittedName>
</protein>
<keyword evidence="1 2" id="KW-0193">Cuticle</keyword>
<evidence type="ECO:0000313" key="4">
    <source>
        <dbReference type="EMBL" id="CAG7837030.1"/>
    </source>
</evidence>
<accession>A0A8J2PTX6</accession>
<feature type="chain" id="PRO_5035289696" evidence="3">
    <location>
        <begin position="19"/>
        <end position="110"/>
    </location>
</feature>
<dbReference type="InterPro" id="IPR050468">
    <property type="entry name" value="Cuticle_Struct_Prot"/>
</dbReference>
<dbReference type="OrthoDB" id="7255276at2759"/>
<keyword evidence="5" id="KW-1185">Reference proteome</keyword>
<gene>
    <name evidence="4" type="ORF">AFUS01_LOCUS46202</name>
</gene>
<keyword evidence="3" id="KW-0732">Signal</keyword>
<evidence type="ECO:0000256" key="3">
    <source>
        <dbReference type="SAM" id="SignalP"/>
    </source>
</evidence>
<evidence type="ECO:0000313" key="5">
    <source>
        <dbReference type="Proteomes" id="UP000708208"/>
    </source>
</evidence>
<comment type="caution">
    <text evidence="4">The sequence shown here is derived from an EMBL/GenBank/DDBJ whole genome shotgun (WGS) entry which is preliminary data.</text>
</comment>
<dbReference type="InterPro" id="IPR031311">
    <property type="entry name" value="CHIT_BIND_RR_consensus"/>
</dbReference>
<dbReference type="PROSITE" id="PS51155">
    <property type="entry name" value="CHIT_BIND_RR_2"/>
    <property type="match status" value="1"/>
</dbReference>
<sequence>MKFAVAIALIAVVGVVAAAPKPEGPVATILKSDHDIKEDGSFAFVSETSDGISVSQSGKLTNPQEQDQEKQIYALTGEFSYPGENGQIIKVTYVADENGFQPKGDHLPQV</sequence>
<evidence type="ECO:0000256" key="1">
    <source>
        <dbReference type="ARBA" id="ARBA00022460"/>
    </source>
</evidence>
<dbReference type="PROSITE" id="PS00233">
    <property type="entry name" value="CHIT_BIND_RR_1"/>
    <property type="match status" value="1"/>
</dbReference>
<reference evidence="4" key="1">
    <citation type="submission" date="2021-06" db="EMBL/GenBank/DDBJ databases">
        <authorList>
            <person name="Hodson N. C."/>
            <person name="Mongue J. A."/>
            <person name="Jaron S. K."/>
        </authorList>
    </citation>
    <scope>NUCLEOTIDE SEQUENCE</scope>
</reference>
<organism evidence="4 5">
    <name type="scientific">Allacma fusca</name>
    <dbReference type="NCBI Taxonomy" id="39272"/>
    <lineage>
        <taxon>Eukaryota</taxon>
        <taxon>Metazoa</taxon>
        <taxon>Ecdysozoa</taxon>
        <taxon>Arthropoda</taxon>
        <taxon>Hexapoda</taxon>
        <taxon>Collembola</taxon>
        <taxon>Symphypleona</taxon>
        <taxon>Sminthuridae</taxon>
        <taxon>Allacma</taxon>
    </lineage>
</organism>
<dbReference type="GO" id="GO:0062129">
    <property type="term" value="C:chitin-based extracellular matrix"/>
    <property type="evidence" value="ECO:0007669"/>
    <property type="project" value="TreeGrafter"/>
</dbReference>
<evidence type="ECO:0000256" key="2">
    <source>
        <dbReference type="PROSITE-ProRule" id="PRU00497"/>
    </source>
</evidence>
<dbReference type="PANTHER" id="PTHR10380">
    <property type="entry name" value="CUTICLE PROTEIN"/>
    <property type="match status" value="1"/>
</dbReference>
<dbReference type="AlphaFoldDB" id="A0A8J2PTX6"/>
<dbReference type="InterPro" id="IPR000618">
    <property type="entry name" value="Insect_cuticle"/>
</dbReference>
<dbReference type="Pfam" id="PF00379">
    <property type="entry name" value="Chitin_bind_4"/>
    <property type="match status" value="1"/>
</dbReference>
<proteinExistence type="predicted"/>
<dbReference type="PANTHER" id="PTHR10380:SF173">
    <property type="entry name" value="CUTICULAR PROTEIN 47EF, ISOFORM C-RELATED"/>
    <property type="match status" value="1"/>
</dbReference>
<name>A0A8J2PTX6_9HEXA</name>
<dbReference type="EMBL" id="CAJVCH010571251">
    <property type="protein sequence ID" value="CAG7837030.1"/>
    <property type="molecule type" value="Genomic_DNA"/>
</dbReference>